<dbReference type="Proteomes" id="UP001183809">
    <property type="component" value="Unassembled WGS sequence"/>
</dbReference>
<dbReference type="SUPFAM" id="SSF55331">
    <property type="entry name" value="Tautomerase/MIF"/>
    <property type="match status" value="1"/>
</dbReference>
<sequence length="133" mass="14449">MPVFNAHIPANRFSPDQKRALADALNQSLVEALGIPEGDRFIVISEHGDSEIFLDPTFMGMQRSSDAMIITVLLGAHRPLEDKKAVSAAINKLVVEALGISPDDVFIALVPVPIENFSFGRGELQLAEGAPRW</sequence>
<dbReference type="RefSeq" id="WP_311692012.1">
    <property type="nucleotide sequence ID" value="NZ_JAVREY010000003.1"/>
</dbReference>
<reference evidence="2" key="1">
    <citation type="submission" date="2023-07" db="EMBL/GenBank/DDBJ databases">
        <title>30 novel species of actinomycetes from the DSMZ collection.</title>
        <authorList>
            <person name="Nouioui I."/>
        </authorList>
    </citation>
    <scope>NUCLEOTIDE SEQUENCE [LARGE SCALE GENOMIC DNA]</scope>
    <source>
        <strain evidence="2">DSM 41699</strain>
    </source>
</reference>
<dbReference type="InterPro" id="IPR037479">
    <property type="entry name" value="Tauto_MSAD"/>
</dbReference>
<gene>
    <name evidence="1" type="ORF">RM764_04330</name>
</gene>
<evidence type="ECO:0000313" key="2">
    <source>
        <dbReference type="Proteomes" id="UP001183809"/>
    </source>
</evidence>
<dbReference type="PANTHER" id="PTHR38460:SF1">
    <property type="entry name" value="TAUTOMERASE YOLI-RELATED"/>
    <property type="match status" value="1"/>
</dbReference>
<dbReference type="Gene3D" id="3.30.429.10">
    <property type="entry name" value="Macrophage Migration Inhibitory Factor"/>
    <property type="match status" value="1"/>
</dbReference>
<organism evidence="1 2">
    <name type="scientific">Streptomyces gibsoniae</name>
    <dbReference type="NCBI Taxonomy" id="3075529"/>
    <lineage>
        <taxon>Bacteria</taxon>
        <taxon>Bacillati</taxon>
        <taxon>Actinomycetota</taxon>
        <taxon>Actinomycetes</taxon>
        <taxon>Kitasatosporales</taxon>
        <taxon>Streptomycetaceae</taxon>
        <taxon>Streptomyces</taxon>
    </lineage>
</organism>
<comment type="caution">
    <text evidence="1">The sequence shown here is derived from an EMBL/GenBank/DDBJ whole genome shotgun (WGS) entry which is preliminary data.</text>
</comment>
<name>A0ABU2TMS5_9ACTN</name>
<dbReference type="Pfam" id="PF14552">
    <property type="entry name" value="Tautomerase_2"/>
    <property type="match status" value="1"/>
</dbReference>
<accession>A0ABU2TMS5</accession>
<protein>
    <submittedName>
        <fullName evidence="1">Tautomerase family protein</fullName>
    </submittedName>
</protein>
<evidence type="ECO:0000313" key="1">
    <source>
        <dbReference type="EMBL" id="MDT0462242.1"/>
    </source>
</evidence>
<keyword evidence="2" id="KW-1185">Reference proteome</keyword>
<dbReference type="InterPro" id="IPR014347">
    <property type="entry name" value="Tautomerase/MIF_sf"/>
</dbReference>
<dbReference type="EMBL" id="JAVREY010000003">
    <property type="protein sequence ID" value="MDT0462242.1"/>
    <property type="molecule type" value="Genomic_DNA"/>
</dbReference>
<proteinExistence type="predicted"/>
<dbReference type="PANTHER" id="PTHR38460">
    <property type="entry name" value="TAUTOMERASE YOLI-RELATED"/>
    <property type="match status" value="1"/>
</dbReference>